<keyword evidence="1 12" id="KW-0639">Primosome</keyword>
<evidence type="ECO:0000256" key="7">
    <source>
        <dbReference type="ARBA" id="ARBA00022833"/>
    </source>
</evidence>
<evidence type="ECO:0000259" key="13">
    <source>
        <dbReference type="PROSITE" id="PS51192"/>
    </source>
</evidence>
<evidence type="ECO:0000256" key="9">
    <source>
        <dbReference type="ARBA" id="ARBA00023125"/>
    </source>
</evidence>
<evidence type="ECO:0000259" key="14">
    <source>
        <dbReference type="PROSITE" id="PS51194"/>
    </source>
</evidence>
<dbReference type="GO" id="GO:0006310">
    <property type="term" value="P:DNA recombination"/>
    <property type="evidence" value="ECO:0007669"/>
    <property type="project" value="InterPro"/>
</dbReference>
<dbReference type="CDD" id="cd18804">
    <property type="entry name" value="SF2_C_priA"/>
    <property type="match status" value="1"/>
</dbReference>
<feature type="binding site" evidence="12">
    <location>
        <position position="531"/>
    </location>
    <ligand>
        <name>Zn(2+)</name>
        <dbReference type="ChEBI" id="CHEBI:29105"/>
        <label>2</label>
    </ligand>
</feature>
<dbReference type="InterPro" id="IPR040498">
    <property type="entry name" value="PriA_CRR"/>
</dbReference>
<dbReference type="SMART" id="SM00487">
    <property type="entry name" value="DEXDc"/>
    <property type="match status" value="1"/>
</dbReference>
<evidence type="ECO:0000256" key="4">
    <source>
        <dbReference type="ARBA" id="ARBA00022741"/>
    </source>
</evidence>
<dbReference type="SUPFAM" id="SSF52540">
    <property type="entry name" value="P-loop containing nucleoside triphosphate hydrolases"/>
    <property type="match status" value="2"/>
</dbReference>
<dbReference type="GO" id="GO:0006270">
    <property type="term" value="P:DNA replication initiation"/>
    <property type="evidence" value="ECO:0007669"/>
    <property type="project" value="TreeGrafter"/>
</dbReference>
<dbReference type="GO" id="GO:0043138">
    <property type="term" value="F:3'-5' DNA helicase activity"/>
    <property type="evidence" value="ECO:0007669"/>
    <property type="project" value="UniProtKB-EC"/>
</dbReference>
<dbReference type="InterPro" id="IPR001650">
    <property type="entry name" value="Helicase_C-like"/>
</dbReference>
<dbReference type="PROSITE" id="PS51192">
    <property type="entry name" value="HELICASE_ATP_BIND_1"/>
    <property type="match status" value="1"/>
</dbReference>
<dbReference type="InterPro" id="IPR041236">
    <property type="entry name" value="PriA_C"/>
</dbReference>
<name>A0A1M5XWH8_9FIRM</name>
<keyword evidence="8 12" id="KW-0067">ATP-binding</keyword>
<dbReference type="FunFam" id="3.40.50.300:FF:000489">
    <property type="entry name" value="Primosome assembly protein PriA"/>
    <property type="match status" value="1"/>
</dbReference>
<evidence type="ECO:0000256" key="8">
    <source>
        <dbReference type="ARBA" id="ARBA00022840"/>
    </source>
</evidence>
<dbReference type="InterPro" id="IPR041222">
    <property type="entry name" value="PriA_3primeBD"/>
</dbReference>
<dbReference type="PROSITE" id="PS51194">
    <property type="entry name" value="HELICASE_CTER"/>
    <property type="match status" value="1"/>
</dbReference>
<evidence type="ECO:0000256" key="6">
    <source>
        <dbReference type="ARBA" id="ARBA00022806"/>
    </source>
</evidence>
<feature type="binding site" evidence="12">
    <location>
        <position position="522"/>
    </location>
    <ligand>
        <name>Zn(2+)</name>
        <dbReference type="ChEBI" id="CHEBI:29105"/>
        <label>1</label>
    </ligand>
</feature>
<feature type="binding site" evidence="12">
    <location>
        <position position="525"/>
    </location>
    <ligand>
        <name>Zn(2+)</name>
        <dbReference type="ChEBI" id="CHEBI:29105"/>
        <label>1</label>
    </ligand>
</feature>
<dbReference type="GO" id="GO:0016887">
    <property type="term" value="F:ATP hydrolysis activity"/>
    <property type="evidence" value="ECO:0007669"/>
    <property type="project" value="RHEA"/>
</dbReference>
<keyword evidence="5 12" id="KW-0378">Hydrolase</keyword>
<reference evidence="15 16" key="1">
    <citation type="submission" date="2016-11" db="EMBL/GenBank/DDBJ databases">
        <authorList>
            <person name="Jaros S."/>
            <person name="Januszkiewicz K."/>
            <person name="Wedrychowicz H."/>
        </authorList>
    </citation>
    <scope>NUCLEOTIDE SEQUENCE [LARGE SCALE GENOMIC DNA]</scope>
    <source>
        <strain evidence="15 16">DSM 13106</strain>
    </source>
</reference>
<comment type="catalytic activity">
    <reaction evidence="12">
        <text>Couples ATP hydrolysis with the unwinding of duplex DNA by translocating in the 3'-5' direction.</text>
        <dbReference type="EC" id="5.6.2.4"/>
    </reaction>
</comment>
<keyword evidence="9 12" id="KW-0238">DNA-binding</keyword>
<dbReference type="Pfam" id="PF04851">
    <property type="entry name" value="ResIII"/>
    <property type="match status" value="1"/>
</dbReference>
<dbReference type="HAMAP" id="MF_00983">
    <property type="entry name" value="PriA"/>
    <property type="match status" value="1"/>
</dbReference>
<sequence>MMKKFIAQVIVDNKTSNTDKPYTYLIKEEMLEDIREGMRVVVPFGMGNRLIKGIVINIEEYEKEFTKFKYIEDVLDDKPIISKEMIDLSFWMRDYYLSSYLDALHLVMPPGNIKEINTYINLKKEWKEKIGDLGPKEKEIFDILIKNDGISFENLKKLNKDKNLRRKVISLEEKGLIRTTLEIDTKIRKKYERYVHLCNREVLLDELLLDIDKRANKQIEILEFLYNIDEISMKELLRTTNTSLSVVKTLEEKGKVAIYEKEVLRDPIPDDICKYNKHELTKQQKYCVETIYSDIKKGKCDKFLIHGVTGSGKTEIYLQLIEKIIASGKQAIVLVPEISLTPQTVERFVGRFGDNVAVLHSKLSNGERFDEWRRIKEDKVKIAVGARSAVFAPFNNLGIIIIDEEHENSYKSSMNPKYDAIKVAEKRCEIEGASLVLGTATPSIETYYRTKLSEIKLLTLDERINNKNLPMMSIIDMREELDKGNKSILSIELYKAIEENLKNKKQTILFLNRRGYSTFVSCRKCGYVVKCDNCDVSMTYHFKENKLKCHYCGMSLKPPEVCPKCGSKYIKYFGIGTEKIEETIKNYFPQARVARMDLDTTSKKNSHIKILNRMKKGEIDILIGTQMITKGLDFPLVTLVGIIAADTSLNLPDFRSAERTFQLLTQVGGRAGRGDFEGKVIVQTYNPSHFSIQMAKNYEYNEFYETEIMMRKEFKYPPFIDILDIVIYGPEEERVINSAKKVHSDIVKQLEKESRRDLVENIFGPNPAPLEKLKNNYRWQILFKCNKNDLDLLKGVIKRVCIDNSQSKHYKGIKFNIDVNPNSIL</sequence>
<keyword evidence="3 12" id="KW-0479">Metal-binding</keyword>
<comment type="subunit">
    <text evidence="12">Component of the replication restart primosome.</text>
</comment>
<evidence type="ECO:0000313" key="15">
    <source>
        <dbReference type="EMBL" id="SHI04195.1"/>
    </source>
</evidence>
<feature type="binding site" evidence="12">
    <location>
        <position position="565"/>
    </location>
    <ligand>
        <name>Zn(2+)</name>
        <dbReference type="ChEBI" id="CHEBI:29105"/>
        <label>1</label>
    </ligand>
</feature>
<keyword evidence="2 12" id="KW-0235">DNA replication</keyword>
<evidence type="ECO:0000256" key="2">
    <source>
        <dbReference type="ARBA" id="ARBA00022705"/>
    </source>
</evidence>
<feature type="binding site" evidence="12">
    <location>
        <position position="562"/>
    </location>
    <ligand>
        <name>Zn(2+)</name>
        <dbReference type="ChEBI" id="CHEBI:29105"/>
        <label>1</label>
    </ligand>
</feature>
<dbReference type="EC" id="5.6.2.4" evidence="12"/>
<feature type="binding site" evidence="12">
    <location>
        <position position="534"/>
    </location>
    <ligand>
        <name>Zn(2+)</name>
        <dbReference type="ChEBI" id="CHEBI:29105"/>
        <label>2</label>
    </ligand>
</feature>
<dbReference type="GO" id="GO:0003677">
    <property type="term" value="F:DNA binding"/>
    <property type="evidence" value="ECO:0007669"/>
    <property type="project" value="UniProtKB-UniRule"/>
</dbReference>
<dbReference type="Proteomes" id="UP000184389">
    <property type="component" value="Unassembled WGS sequence"/>
</dbReference>
<feature type="binding site" evidence="12">
    <location>
        <position position="552"/>
    </location>
    <ligand>
        <name>Zn(2+)</name>
        <dbReference type="ChEBI" id="CHEBI:29105"/>
        <label>2</label>
    </ligand>
</feature>
<dbReference type="GO" id="GO:0006302">
    <property type="term" value="P:double-strand break repair"/>
    <property type="evidence" value="ECO:0007669"/>
    <property type="project" value="InterPro"/>
</dbReference>
<keyword evidence="10 12" id="KW-0413">Isomerase</keyword>
<feature type="binding site" evidence="12">
    <location>
        <position position="549"/>
    </location>
    <ligand>
        <name>Zn(2+)</name>
        <dbReference type="ChEBI" id="CHEBI:29105"/>
        <label>2</label>
    </ligand>
</feature>
<accession>A0A1M5XWH8</accession>
<comment type="cofactor">
    <cofactor evidence="12">
        <name>Zn(2+)</name>
        <dbReference type="ChEBI" id="CHEBI:29105"/>
    </cofactor>
    <text evidence="12">Binds 2 zinc ions per subunit.</text>
</comment>
<dbReference type="GO" id="GO:0005524">
    <property type="term" value="F:ATP binding"/>
    <property type="evidence" value="ECO:0007669"/>
    <property type="project" value="UniProtKB-UniRule"/>
</dbReference>
<dbReference type="SMART" id="SM00490">
    <property type="entry name" value="HELICc"/>
    <property type="match status" value="1"/>
</dbReference>
<comment type="catalytic activity">
    <reaction evidence="11 12">
        <text>ATP + H2O = ADP + phosphate + H(+)</text>
        <dbReference type="Rhea" id="RHEA:13065"/>
        <dbReference type="ChEBI" id="CHEBI:15377"/>
        <dbReference type="ChEBI" id="CHEBI:15378"/>
        <dbReference type="ChEBI" id="CHEBI:30616"/>
        <dbReference type="ChEBI" id="CHEBI:43474"/>
        <dbReference type="ChEBI" id="CHEBI:456216"/>
        <dbReference type="EC" id="5.6.2.4"/>
    </reaction>
</comment>
<comment type="similarity">
    <text evidence="12">Belongs to the helicase family. PriA subfamily.</text>
</comment>
<dbReference type="Pfam" id="PF18319">
    <property type="entry name" value="Zn_ribbon_PriA"/>
    <property type="match status" value="1"/>
</dbReference>
<dbReference type="GO" id="GO:0008270">
    <property type="term" value="F:zinc ion binding"/>
    <property type="evidence" value="ECO:0007669"/>
    <property type="project" value="UniProtKB-UniRule"/>
</dbReference>
<dbReference type="GO" id="GO:1990077">
    <property type="term" value="C:primosome complex"/>
    <property type="evidence" value="ECO:0007669"/>
    <property type="project" value="UniProtKB-UniRule"/>
</dbReference>
<dbReference type="Gene3D" id="3.40.50.300">
    <property type="entry name" value="P-loop containing nucleotide triphosphate hydrolases"/>
    <property type="match status" value="2"/>
</dbReference>
<dbReference type="Pfam" id="PF00271">
    <property type="entry name" value="Helicase_C"/>
    <property type="match status" value="1"/>
</dbReference>
<keyword evidence="7 12" id="KW-0862">Zinc</keyword>
<evidence type="ECO:0000256" key="12">
    <source>
        <dbReference type="HAMAP-Rule" id="MF_00983"/>
    </source>
</evidence>
<feature type="domain" description="Helicase C-terminal" evidence="14">
    <location>
        <begin position="557"/>
        <end position="722"/>
    </location>
</feature>
<evidence type="ECO:0000256" key="1">
    <source>
        <dbReference type="ARBA" id="ARBA00022515"/>
    </source>
</evidence>
<dbReference type="AlphaFoldDB" id="A0A1M5XWH8"/>
<feature type="domain" description="Helicase ATP-binding" evidence="13">
    <location>
        <begin position="294"/>
        <end position="460"/>
    </location>
</feature>
<dbReference type="Pfam" id="PF17764">
    <property type="entry name" value="PriA_3primeBD"/>
    <property type="match status" value="1"/>
</dbReference>
<dbReference type="PANTHER" id="PTHR30580">
    <property type="entry name" value="PRIMOSOMAL PROTEIN N"/>
    <property type="match status" value="1"/>
</dbReference>
<gene>
    <name evidence="12" type="primary">priA</name>
    <name evidence="15" type="ORF">SAMN02745180_01866</name>
</gene>
<dbReference type="FunFam" id="3.40.1440.60:FF:000001">
    <property type="entry name" value="Primosomal protein N"/>
    <property type="match status" value="1"/>
</dbReference>
<evidence type="ECO:0000256" key="5">
    <source>
        <dbReference type="ARBA" id="ARBA00022801"/>
    </source>
</evidence>
<evidence type="ECO:0000256" key="3">
    <source>
        <dbReference type="ARBA" id="ARBA00022723"/>
    </source>
</evidence>
<proteinExistence type="inferred from homology"/>
<dbReference type="Gene3D" id="3.40.1440.60">
    <property type="entry name" value="PriA, 3(prime) DNA-binding domain"/>
    <property type="match status" value="1"/>
</dbReference>
<evidence type="ECO:0000313" key="16">
    <source>
        <dbReference type="Proteomes" id="UP000184389"/>
    </source>
</evidence>
<dbReference type="InterPro" id="IPR027417">
    <property type="entry name" value="P-loop_NTPase"/>
</dbReference>
<dbReference type="InterPro" id="IPR042115">
    <property type="entry name" value="PriA_3primeBD_sf"/>
</dbReference>
<protein>
    <recommendedName>
        <fullName evidence="12">Replication restart protein PriA</fullName>
    </recommendedName>
    <alternativeName>
        <fullName evidence="12">ATP-dependent DNA helicase PriA</fullName>
        <ecNumber evidence="12">5.6.2.4</ecNumber>
    </alternativeName>
    <alternativeName>
        <fullName evidence="12">DNA 3'-5' helicase PriA</fullName>
    </alternativeName>
</protein>
<dbReference type="InterPro" id="IPR006935">
    <property type="entry name" value="Helicase/UvrB_N"/>
</dbReference>
<organism evidence="15 16">
    <name type="scientific">Sporanaerobacter acetigenes DSM 13106</name>
    <dbReference type="NCBI Taxonomy" id="1123281"/>
    <lineage>
        <taxon>Bacteria</taxon>
        <taxon>Bacillati</taxon>
        <taxon>Bacillota</taxon>
        <taxon>Tissierellia</taxon>
        <taxon>Tissierellales</taxon>
        <taxon>Sporanaerobacteraceae</taxon>
        <taxon>Sporanaerobacter</taxon>
    </lineage>
</organism>
<keyword evidence="4 12" id="KW-0547">Nucleotide-binding</keyword>
<dbReference type="NCBIfam" id="NF004066">
    <property type="entry name" value="PRK05580.1-3"/>
    <property type="match status" value="1"/>
</dbReference>
<dbReference type="NCBIfam" id="TIGR00595">
    <property type="entry name" value="priA"/>
    <property type="match status" value="1"/>
</dbReference>
<dbReference type="InterPro" id="IPR005259">
    <property type="entry name" value="PriA"/>
</dbReference>
<comment type="function">
    <text evidence="12">Initiates the restart of stalled replication forks, which reloads the replicative helicase on sites other than the origin of replication. Recognizes and binds to abandoned replication forks and remodels them to uncover a helicase loading site. Promotes assembly of the primosome at these replication forks.</text>
</comment>
<dbReference type="EMBL" id="FQXR01000008">
    <property type="protein sequence ID" value="SHI04195.1"/>
    <property type="molecule type" value="Genomic_DNA"/>
</dbReference>
<evidence type="ECO:0000256" key="11">
    <source>
        <dbReference type="ARBA" id="ARBA00048988"/>
    </source>
</evidence>
<dbReference type="GO" id="GO:0006269">
    <property type="term" value="P:DNA replication, synthesis of primer"/>
    <property type="evidence" value="ECO:0007669"/>
    <property type="project" value="UniProtKB-KW"/>
</dbReference>
<dbReference type="STRING" id="1123281.SAMN02745180_01866"/>
<dbReference type="PANTHER" id="PTHR30580:SF0">
    <property type="entry name" value="PRIMOSOMAL PROTEIN N"/>
    <property type="match status" value="1"/>
</dbReference>
<keyword evidence="16" id="KW-1185">Reference proteome</keyword>
<evidence type="ECO:0000256" key="10">
    <source>
        <dbReference type="ARBA" id="ARBA00023235"/>
    </source>
</evidence>
<dbReference type="Pfam" id="PF18074">
    <property type="entry name" value="PriA_C"/>
    <property type="match status" value="1"/>
</dbReference>
<dbReference type="CDD" id="cd17929">
    <property type="entry name" value="DEXHc_priA"/>
    <property type="match status" value="1"/>
</dbReference>
<dbReference type="InterPro" id="IPR014001">
    <property type="entry name" value="Helicase_ATP-bd"/>
</dbReference>
<keyword evidence="6 12" id="KW-0347">Helicase</keyword>